<dbReference type="InterPro" id="IPR035476">
    <property type="entry name" value="SIS_PGI_1"/>
</dbReference>
<gene>
    <name evidence="5" type="ORF">PPRIM_AZ9-3.1.T0250068</name>
</gene>
<evidence type="ECO:0000313" key="5">
    <source>
        <dbReference type="EMBL" id="CAD8056814.1"/>
    </source>
</evidence>
<dbReference type="PROSITE" id="PS00765">
    <property type="entry name" value="P_GLUCOSE_ISOMERASE_1"/>
    <property type="match status" value="1"/>
</dbReference>
<sequence length="568" mass="64084">MDIQQKIAHYYETVLSKTHLRTLLDNDERNKHLVTSYDGILLDYSHEKVDAELISQFQQLADSTNLFGTLKDIQSGIKFNSTENRAVLHTALRTPEAQQVIVDGQNVIPDVYTILNRVKTFTESVRSGTFLGYTKKQLLNTVVIGIGGSYLGIEFIYEALRTHHEGQLKSKGRQLRFLANVDPVDTIRALQGLNVEETIFVINSKTFTTAETIMNAKVCRNWILEQYKLLGHENEKEILESHLTAVSTNLAETGKFGINEQRVFGFWDWVGGRYSVTSAIGVLPLSLQFGYDYIAQVLHGAHSIDQHLVNEKQVNKNLPVLLGLLGWYRASIQKYQALALIPYAQCLLRFPAHVQQVHMESNGKTALVYPDKHEQYLRSACPFIFGEPGTNSQHSFFQLIHQGSQVIPCEFIGYAKSQAETGATNPAAVRDQHDELMSNYFAQVDALARGKTKEEVIAEGVKEELQHHKVFPGDRCSLQILFQNEANPYNVGQLLALYEHRVLVEGILWGINPFDQWGVELGKVLAKNVRSVLLKNVENHNNLDFTGFNANSATKNLISHYRAFQGKQ</sequence>
<evidence type="ECO:0000256" key="3">
    <source>
        <dbReference type="ARBA" id="ARBA00011952"/>
    </source>
</evidence>
<organism evidence="5 6">
    <name type="scientific">Paramecium primaurelia</name>
    <dbReference type="NCBI Taxonomy" id="5886"/>
    <lineage>
        <taxon>Eukaryota</taxon>
        <taxon>Sar</taxon>
        <taxon>Alveolata</taxon>
        <taxon>Ciliophora</taxon>
        <taxon>Intramacronucleata</taxon>
        <taxon>Oligohymenophorea</taxon>
        <taxon>Peniculida</taxon>
        <taxon>Parameciidae</taxon>
        <taxon>Paramecium</taxon>
    </lineage>
</organism>
<dbReference type="PANTHER" id="PTHR11469">
    <property type="entry name" value="GLUCOSE-6-PHOSPHATE ISOMERASE"/>
    <property type="match status" value="1"/>
</dbReference>
<dbReference type="GO" id="GO:0006096">
    <property type="term" value="P:glycolytic process"/>
    <property type="evidence" value="ECO:0007669"/>
    <property type="project" value="InterPro"/>
</dbReference>
<dbReference type="CDD" id="cd05015">
    <property type="entry name" value="SIS_PGI_1"/>
    <property type="match status" value="1"/>
</dbReference>
<dbReference type="GO" id="GO:0006094">
    <property type="term" value="P:gluconeogenesis"/>
    <property type="evidence" value="ECO:0007669"/>
    <property type="project" value="InterPro"/>
</dbReference>
<name>A0A8S1L2B8_PARPR</name>
<dbReference type="FunFam" id="1.10.1390.10:FF:000003">
    <property type="entry name" value="Glucose-6-phosphate isomerase"/>
    <property type="match status" value="1"/>
</dbReference>
<dbReference type="GO" id="GO:0004347">
    <property type="term" value="F:glucose-6-phosphate isomerase activity"/>
    <property type="evidence" value="ECO:0007669"/>
    <property type="project" value="UniProtKB-EC"/>
</dbReference>
<dbReference type="PROSITE" id="PS51463">
    <property type="entry name" value="P_GLUCOSE_ISOMERASE_3"/>
    <property type="match status" value="1"/>
</dbReference>
<comment type="pathway">
    <text evidence="1">Carbohydrate degradation; glycolysis; D-glyceraldehyde 3-phosphate and glycerone phosphate from D-glucose: step 2/4.</text>
</comment>
<dbReference type="GO" id="GO:0048029">
    <property type="term" value="F:monosaccharide binding"/>
    <property type="evidence" value="ECO:0007669"/>
    <property type="project" value="TreeGrafter"/>
</dbReference>
<keyword evidence="6" id="KW-1185">Reference proteome</keyword>
<evidence type="ECO:0000256" key="4">
    <source>
        <dbReference type="ARBA" id="ARBA00029321"/>
    </source>
</evidence>
<proteinExistence type="inferred from homology"/>
<comment type="caution">
    <text evidence="5">The sequence shown here is derived from an EMBL/GenBank/DDBJ whole genome shotgun (WGS) entry which is preliminary data.</text>
</comment>
<dbReference type="InterPro" id="IPR035482">
    <property type="entry name" value="SIS_PGI_2"/>
</dbReference>
<dbReference type="Pfam" id="PF00342">
    <property type="entry name" value="PGI"/>
    <property type="match status" value="1"/>
</dbReference>
<dbReference type="EMBL" id="CAJJDM010000023">
    <property type="protein sequence ID" value="CAD8056814.1"/>
    <property type="molecule type" value="Genomic_DNA"/>
</dbReference>
<dbReference type="Proteomes" id="UP000688137">
    <property type="component" value="Unassembled WGS sequence"/>
</dbReference>
<evidence type="ECO:0000256" key="2">
    <source>
        <dbReference type="ARBA" id="ARBA00006604"/>
    </source>
</evidence>
<dbReference type="InterPro" id="IPR018189">
    <property type="entry name" value="Phosphoglucose_isomerase_CS"/>
</dbReference>
<dbReference type="PANTHER" id="PTHR11469:SF1">
    <property type="entry name" value="GLUCOSE-6-PHOSPHATE ISOMERASE"/>
    <property type="match status" value="1"/>
</dbReference>
<evidence type="ECO:0000313" key="6">
    <source>
        <dbReference type="Proteomes" id="UP000688137"/>
    </source>
</evidence>
<evidence type="ECO:0000256" key="1">
    <source>
        <dbReference type="ARBA" id="ARBA00004926"/>
    </source>
</evidence>
<reference evidence="5" key="1">
    <citation type="submission" date="2021-01" db="EMBL/GenBank/DDBJ databases">
        <authorList>
            <consortium name="Genoscope - CEA"/>
            <person name="William W."/>
        </authorList>
    </citation>
    <scope>NUCLEOTIDE SEQUENCE</scope>
</reference>
<dbReference type="NCBIfam" id="NF001211">
    <property type="entry name" value="PRK00179.1"/>
    <property type="match status" value="1"/>
</dbReference>
<dbReference type="PROSITE" id="PS00174">
    <property type="entry name" value="P_GLUCOSE_ISOMERASE_2"/>
    <property type="match status" value="1"/>
</dbReference>
<dbReference type="EC" id="5.3.1.9" evidence="3"/>
<dbReference type="HAMAP" id="MF_00473">
    <property type="entry name" value="G6P_isomerase"/>
    <property type="match status" value="1"/>
</dbReference>
<dbReference type="GO" id="GO:0005829">
    <property type="term" value="C:cytosol"/>
    <property type="evidence" value="ECO:0007669"/>
    <property type="project" value="TreeGrafter"/>
</dbReference>
<dbReference type="OMA" id="CPAYAYG"/>
<dbReference type="AlphaFoldDB" id="A0A8S1L2B8"/>
<comment type="similarity">
    <text evidence="2">Belongs to the GPI family.</text>
</comment>
<accession>A0A8S1L2B8</accession>
<dbReference type="InterPro" id="IPR001672">
    <property type="entry name" value="G6P_Isomerase"/>
</dbReference>
<dbReference type="CDD" id="cd05016">
    <property type="entry name" value="SIS_PGI_2"/>
    <property type="match status" value="1"/>
</dbReference>
<dbReference type="GO" id="GO:0051156">
    <property type="term" value="P:glucose 6-phosphate metabolic process"/>
    <property type="evidence" value="ECO:0007669"/>
    <property type="project" value="TreeGrafter"/>
</dbReference>
<comment type="catalytic activity">
    <reaction evidence="4">
        <text>alpha-D-glucose 6-phosphate = beta-D-fructose 6-phosphate</text>
        <dbReference type="Rhea" id="RHEA:11816"/>
        <dbReference type="ChEBI" id="CHEBI:57634"/>
        <dbReference type="ChEBI" id="CHEBI:58225"/>
        <dbReference type="EC" id="5.3.1.9"/>
    </reaction>
</comment>
<protein>
    <recommendedName>
        <fullName evidence="3">glucose-6-phosphate isomerase</fullName>
        <ecNumber evidence="3">5.3.1.9</ecNumber>
    </recommendedName>
</protein>